<dbReference type="SUPFAM" id="SSF46894">
    <property type="entry name" value="C-terminal effector domain of the bipartite response regulators"/>
    <property type="match status" value="1"/>
</dbReference>
<dbReference type="InterPro" id="IPR016032">
    <property type="entry name" value="Sig_transdc_resp-reg_C-effctor"/>
</dbReference>
<keyword evidence="6" id="KW-1185">Reference proteome</keyword>
<evidence type="ECO:0000313" key="6">
    <source>
        <dbReference type="Proteomes" id="UP000245535"/>
    </source>
</evidence>
<evidence type="ECO:0000313" key="5">
    <source>
        <dbReference type="EMBL" id="PWJ37969.1"/>
    </source>
</evidence>
<dbReference type="InterPro" id="IPR036388">
    <property type="entry name" value="WH-like_DNA-bd_sf"/>
</dbReference>
<dbReference type="InterPro" id="IPR011990">
    <property type="entry name" value="TPR-like_helical_dom_sf"/>
</dbReference>
<dbReference type="PROSITE" id="PS50005">
    <property type="entry name" value="TPR"/>
    <property type="match status" value="1"/>
</dbReference>
<feature type="transmembrane region" description="Helical" evidence="3">
    <location>
        <begin position="362"/>
        <end position="384"/>
    </location>
</feature>
<dbReference type="SMART" id="SM00028">
    <property type="entry name" value="TPR"/>
    <property type="match status" value="3"/>
</dbReference>
<dbReference type="Pfam" id="PF13181">
    <property type="entry name" value="TPR_8"/>
    <property type="match status" value="2"/>
</dbReference>
<evidence type="ECO:0000256" key="1">
    <source>
        <dbReference type="PROSITE-ProRule" id="PRU00339"/>
    </source>
</evidence>
<dbReference type="SUPFAM" id="SSF48452">
    <property type="entry name" value="TPR-like"/>
    <property type="match status" value="2"/>
</dbReference>
<dbReference type="InterPro" id="IPR019734">
    <property type="entry name" value="TPR_rpt"/>
</dbReference>
<evidence type="ECO:0000256" key="2">
    <source>
        <dbReference type="SAM" id="Coils"/>
    </source>
</evidence>
<dbReference type="Proteomes" id="UP000245535">
    <property type="component" value="Unassembled WGS sequence"/>
</dbReference>
<name>A0A315Z4F7_SEDFL</name>
<feature type="coiled-coil region" evidence="2">
    <location>
        <begin position="284"/>
        <end position="311"/>
    </location>
</feature>
<protein>
    <submittedName>
        <fullName evidence="5">Tetratricopeptide repeat protein</fullName>
    </submittedName>
</protein>
<keyword evidence="1" id="KW-0802">TPR repeat</keyword>
<proteinExistence type="predicted"/>
<dbReference type="Gene3D" id="1.25.40.10">
    <property type="entry name" value="Tetratricopeptide repeat domain"/>
    <property type="match status" value="2"/>
</dbReference>
<feature type="chain" id="PRO_5016257230" evidence="4">
    <location>
        <begin position="29"/>
        <end position="551"/>
    </location>
</feature>
<keyword evidence="3" id="KW-1133">Transmembrane helix</keyword>
<keyword evidence="3" id="KW-0472">Membrane</keyword>
<keyword evidence="4" id="KW-0732">Signal</keyword>
<accession>A0A315Z4F7</accession>
<dbReference type="GO" id="GO:0003677">
    <property type="term" value="F:DNA binding"/>
    <property type="evidence" value="ECO:0007669"/>
    <property type="project" value="InterPro"/>
</dbReference>
<feature type="coiled-coil region" evidence="2">
    <location>
        <begin position="394"/>
        <end position="421"/>
    </location>
</feature>
<dbReference type="EMBL" id="QGDO01000008">
    <property type="protein sequence ID" value="PWJ37969.1"/>
    <property type="molecule type" value="Genomic_DNA"/>
</dbReference>
<dbReference type="OrthoDB" id="1090267at2"/>
<comment type="caution">
    <text evidence="5">The sequence shown here is derived from an EMBL/GenBank/DDBJ whole genome shotgun (WGS) entry which is preliminary data.</text>
</comment>
<organism evidence="5 6">
    <name type="scientific">Sediminitomix flava</name>
    <dbReference type="NCBI Taxonomy" id="379075"/>
    <lineage>
        <taxon>Bacteria</taxon>
        <taxon>Pseudomonadati</taxon>
        <taxon>Bacteroidota</taxon>
        <taxon>Cytophagia</taxon>
        <taxon>Cytophagales</taxon>
        <taxon>Flammeovirgaceae</taxon>
        <taxon>Sediminitomix</taxon>
    </lineage>
</organism>
<dbReference type="RefSeq" id="WP_109622163.1">
    <property type="nucleotide sequence ID" value="NZ_QGDO01000008.1"/>
</dbReference>
<feature type="signal peptide" evidence="4">
    <location>
        <begin position="1"/>
        <end position="28"/>
    </location>
</feature>
<keyword evidence="3" id="KW-0812">Transmembrane</keyword>
<reference evidence="5 6" key="1">
    <citation type="submission" date="2018-03" db="EMBL/GenBank/DDBJ databases">
        <title>Genomic Encyclopedia of Archaeal and Bacterial Type Strains, Phase II (KMG-II): from individual species to whole genera.</title>
        <authorList>
            <person name="Goeker M."/>
        </authorList>
    </citation>
    <scope>NUCLEOTIDE SEQUENCE [LARGE SCALE GENOMIC DNA]</scope>
    <source>
        <strain evidence="5 6">DSM 28229</strain>
    </source>
</reference>
<dbReference type="Gene3D" id="1.10.10.10">
    <property type="entry name" value="Winged helix-like DNA-binding domain superfamily/Winged helix DNA-binding domain"/>
    <property type="match status" value="1"/>
</dbReference>
<evidence type="ECO:0000256" key="3">
    <source>
        <dbReference type="SAM" id="Phobius"/>
    </source>
</evidence>
<dbReference type="GO" id="GO:0006355">
    <property type="term" value="P:regulation of DNA-templated transcription"/>
    <property type="evidence" value="ECO:0007669"/>
    <property type="project" value="InterPro"/>
</dbReference>
<gene>
    <name evidence="5" type="ORF">BC781_108104</name>
</gene>
<keyword evidence="2" id="KW-0175">Coiled coil</keyword>
<dbReference type="AlphaFoldDB" id="A0A315Z4F7"/>
<feature type="repeat" description="TPR" evidence="1">
    <location>
        <begin position="118"/>
        <end position="151"/>
    </location>
</feature>
<sequence>MLTFFEHRTRHHYVLFLHLIFSSFSLSAQDFSTFPENSSEDFITVATNLRFQYPDSALNILKNGYTKSIETRDTLTAIQSLISLSDQYTHNADFGAAYDGYWEALLFLDQVKSLKLEASTYFGLAWLYHLYERSEEAKKYFDKSLEINKNLFAEGEIDRQTLLNNYYALAIYNRKLENTEQARVYLDSCRLIRFKDLGDVQTSSAFIEAELGYNFFVENQSTKALDILLPLDKYFSSDQKSYLVIYHSALADIYLDNRDLENAEKFYRSAIDNGLKYKSHQDVLPELYEKLSELLLEKKNYQEAYASLKEAKALSEIQYGTRSAKNRQFIEIKDSFRQEKDAQRKVIQEQKLKELEQEDKIWYLKTLISYSAIVLLLGIILFVYRHFRNKIKTEKKLMLERRKLEQEKAKEILEIKNKELTASTLQIIERDEMLVELKSKLKEHGKDTNSSKLQKLAKSIDINRSNNWKEFEARFVEVNGDFYKTLNENFPNLTQGDQKICALIKLSFDSKEMSKLLGISTESVHTTRYRLRKKLGLNRKDNLEEFIANLN</sequence>
<evidence type="ECO:0000256" key="4">
    <source>
        <dbReference type="SAM" id="SignalP"/>
    </source>
</evidence>